<organism evidence="1 2">
    <name type="scientific">Lentinus tigrinus ALCF2SS1-6</name>
    <dbReference type="NCBI Taxonomy" id="1328759"/>
    <lineage>
        <taxon>Eukaryota</taxon>
        <taxon>Fungi</taxon>
        <taxon>Dikarya</taxon>
        <taxon>Basidiomycota</taxon>
        <taxon>Agaricomycotina</taxon>
        <taxon>Agaricomycetes</taxon>
        <taxon>Polyporales</taxon>
        <taxon>Polyporaceae</taxon>
        <taxon>Lentinus</taxon>
    </lineage>
</organism>
<name>A0A5C2SDH6_9APHY</name>
<protein>
    <recommendedName>
        <fullName evidence="3">Protein kinase domain-containing protein</fullName>
    </recommendedName>
</protein>
<keyword evidence="2" id="KW-1185">Reference proteome</keyword>
<evidence type="ECO:0000313" key="1">
    <source>
        <dbReference type="EMBL" id="RPD61825.1"/>
    </source>
</evidence>
<gene>
    <name evidence="1" type="ORF">L227DRAFT_574304</name>
</gene>
<dbReference type="OrthoDB" id="5327923at2759"/>
<dbReference type="EMBL" id="ML122261">
    <property type="protein sequence ID" value="RPD61825.1"/>
    <property type="molecule type" value="Genomic_DNA"/>
</dbReference>
<dbReference type="Proteomes" id="UP000313359">
    <property type="component" value="Unassembled WGS sequence"/>
</dbReference>
<dbReference type="STRING" id="1328759.A0A5C2SDH6"/>
<sequence>MFTFRQEHGRVVAKFPHPTCGAHQRIHKEGMVYGAFPFHLSEYARLKVDDDDGQPAPVIPERSAPKKGGKLKQVCRAIGRAIKDAATSSTLEAPPPRDACDRMRPRMVTVPPIVPKFFGYYIPVEVPSLSCHPTCGPWGTCPIRWPQPILLMEDCGSPIDLGETPERYRRECATLVDWLHDGEFLHSDLRPSKFLVQAGPLTVPPHRRSWQSPSFRLVGFGMSNGLPISQDDDFWFEFEDSLCEEDYERACRVLGLPPPPQH</sequence>
<reference evidence="1" key="1">
    <citation type="journal article" date="2018" name="Genome Biol. Evol.">
        <title>Genomics and development of Lentinus tigrinus, a white-rot wood-decaying mushroom with dimorphic fruiting bodies.</title>
        <authorList>
            <person name="Wu B."/>
            <person name="Xu Z."/>
            <person name="Knudson A."/>
            <person name="Carlson A."/>
            <person name="Chen N."/>
            <person name="Kovaka S."/>
            <person name="LaButti K."/>
            <person name="Lipzen A."/>
            <person name="Pennachio C."/>
            <person name="Riley R."/>
            <person name="Schakwitz W."/>
            <person name="Umezawa K."/>
            <person name="Ohm R.A."/>
            <person name="Grigoriev I.V."/>
            <person name="Nagy L.G."/>
            <person name="Gibbons J."/>
            <person name="Hibbett D."/>
        </authorList>
    </citation>
    <scope>NUCLEOTIDE SEQUENCE [LARGE SCALE GENOMIC DNA]</scope>
    <source>
        <strain evidence="1">ALCF2SS1-6</strain>
    </source>
</reference>
<dbReference type="AlphaFoldDB" id="A0A5C2SDH6"/>
<accession>A0A5C2SDH6</accession>
<evidence type="ECO:0008006" key="3">
    <source>
        <dbReference type="Google" id="ProtNLM"/>
    </source>
</evidence>
<proteinExistence type="predicted"/>
<evidence type="ECO:0000313" key="2">
    <source>
        <dbReference type="Proteomes" id="UP000313359"/>
    </source>
</evidence>